<organism evidence="8 9">
    <name type="scientific">Linum tenue</name>
    <dbReference type="NCBI Taxonomy" id="586396"/>
    <lineage>
        <taxon>Eukaryota</taxon>
        <taxon>Viridiplantae</taxon>
        <taxon>Streptophyta</taxon>
        <taxon>Embryophyta</taxon>
        <taxon>Tracheophyta</taxon>
        <taxon>Spermatophyta</taxon>
        <taxon>Magnoliopsida</taxon>
        <taxon>eudicotyledons</taxon>
        <taxon>Gunneridae</taxon>
        <taxon>Pentapetalae</taxon>
        <taxon>rosids</taxon>
        <taxon>fabids</taxon>
        <taxon>Malpighiales</taxon>
        <taxon>Linaceae</taxon>
        <taxon>Linum</taxon>
    </lineage>
</organism>
<dbReference type="GO" id="GO:0016020">
    <property type="term" value="C:membrane"/>
    <property type="evidence" value="ECO:0007669"/>
    <property type="project" value="UniProtKB-SubCell"/>
</dbReference>
<evidence type="ECO:0000256" key="3">
    <source>
        <dbReference type="ARBA" id="ARBA00022692"/>
    </source>
</evidence>
<proteinExistence type="inferred from homology"/>
<protein>
    <submittedName>
        <fullName evidence="8">Uncharacterized protein</fullName>
    </submittedName>
</protein>
<dbReference type="GO" id="GO:0010256">
    <property type="term" value="P:endomembrane system organization"/>
    <property type="evidence" value="ECO:0007669"/>
    <property type="project" value="TreeGrafter"/>
</dbReference>
<keyword evidence="4 7" id="KW-1133">Transmembrane helix</keyword>
<comment type="caution">
    <text evidence="8">The sequence shown here is derived from an EMBL/GenBank/DDBJ whole genome shotgun (WGS) entry which is preliminary data.</text>
</comment>
<reference evidence="8" key="1">
    <citation type="submission" date="2022-08" db="EMBL/GenBank/DDBJ databases">
        <authorList>
            <person name="Gutierrez-Valencia J."/>
        </authorList>
    </citation>
    <scope>NUCLEOTIDE SEQUENCE</scope>
</reference>
<feature type="region of interest" description="Disordered" evidence="6">
    <location>
        <begin position="27"/>
        <end position="48"/>
    </location>
</feature>
<gene>
    <name evidence="8" type="ORF">LITE_LOCUS37970</name>
</gene>
<evidence type="ECO:0000256" key="7">
    <source>
        <dbReference type="SAM" id="Phobius"/>
    </source>
</evidence>
<evidence type="ECO:0000256" key="4">
    <source>
        <dbReference type="ARBA" id="ARBA00022989"/>
    </source>
</evidence>
<evidence type="ECO:0000313" key="8">
    <source>
        <dbReference type="EMBL" id="CAI0468864.1"/>
    </source>
</evidence>
<dbReference type="AlphaFoldDB" id="A0AAV0PCS6"/>
<evidence type="ECO:0000256" key="5">
    <source>
        <dbReference type="ARBA" id="ARBA00023136"/>
    </source>
</evidence>
<dbReference type="EMBL" id="CAMGYJ010000008">
    <property type="protein sequence ID" value="CAI0468864.1"/>
    <property type="molecule type" value="Genomic_DNA"/>
</dbReference>
<dbReference type="Proteomes" id="UP001154282">
    <property type="component" value="Unassembled WGS sequence"/>
</dbReference>
<accession>A0AAV0PCS6</accession>
<dbReference type="Pfam" id="PF05078">
    <property type="entry name" value="DUF679"/>
    <property type="match status" value="1"/>
</dbReference>
<evidence type="ECO:0000256" key="2">
    <source>
        <dbReference type="ARBA" id="ARBA00008707"/>
    </source>
</evidence>
<name>A0AAV0PCS6_9ROSI</name>
<dbReference type="PANTHER" id="PTHR31621">
    <property type="entry name" value="PROTEIN DMP3"/>
    <property type="match status" value="1"/>
</dbReference>
<dbReference type="InterPro" id="IPR007770">
    <property type="entry name" value="DMP"/>
</dbReference>
<comment type="subcellular location">
    <subcellularLocation>
        <location evidence="1">Membrane</location>
        <topology evidence="1">Multi-pass membrane protein</topology>
    </subcellularLocation>
</comment>
<dbReference type="GO" id="GO:0005737">
    <property type="term" value="C:cytoplasm"/>
    <property type="evidence" value="ECO:0007669"/>
    <property type="project" value="UniProtKB-ARBA"/>
</dbReference>
<keyword evidence="5 7" id="KW-0472">Membrane</keyword>
<evidence type="ECO:0000256" key="6">
    <source>
        <dbReference type="SAM" id="MobiDB-lite"/>
    </source>
</evidence>
<dbReference type="PANTHER" id="PTHR31621:SF0">
    <property type="entry name" value="PROTEIN DMP6"/>
    <property type="match status" value="1"/>
</dbReference>
<feature type="transmembrane region" description="Helical" evidence="7">
    <location>
        <begin position="211"/>
        <end position="229"/>
    </location>
</feature>
<evidence type="ECO:0000313" key="9">
    <source>
        <dbReference type="Proteomes" id="UP001154282"/>
    </source>
</evidence>
<keyword evidence="9" id="KW-1185">Reference proteome</keyword>
<keyword evidence="3 7" id="KW-0812">Transmembrane</keyword>
<sequence>MTVKPTTLRSAGIGEMQIKVEENGKTSISSCNYDGSSSSSSESDSVHHPLLETQEPCDEDAATKTPVQRAIAQTFQSTAHLANILPTGTVLAFQLLSPIFSNQGSCDPVTRSMTAGLVAVCGLSCILSSFTDSFRDKDGKVCYGFATVNGLWVIDGSSSLPPDAAAKYKLKFIDFVHGVMSLLVFAATALFDDNVVGCFYPEPSKECREVLTALPVGFGVVCSMLFVVFPTARHGIGFPLSAN</sequence>
<comment type="similarity">
    <text evidence="2">Belongs to the plant DMP1 protein family.</text>
</comment>
<feature type="transmembrane region" description="Helical" evidence="7">
    <location>
        <begin position="172"/>
        <end position="191"/>
    </location>
</feature>
<feature type="compositionally biased region" description="Low complexity" evidence="6">
    <location>
        <begin position="27"/>
        <end position="43"/>
    </location>
</feature>
<evidence type="ECO:0000256" key="1">
    <source>
        <dbReference type="ARBA" id="ARBA00004141"/>
    </source>
</evidence>